<dbReference type="InterPro" id="IPR045134">
    <property type="entry name" value="UHRF1/2-like"/>
</dbReference>
<dbReference type="Gramene" id="HORVU.MOREX.r3.2HG0138060.1">
    <property type="protein sequence ID" value="HORVU.MOREX.r3.2HG0138060.1.CDS1"/>
    <property type="gene ID" value="HORVU.MOREX.r3.2HG0138060"/>
</dbReference>
<evidence type="ECO:0000313" key="8">
    <source>
        <dbReference type="Proteomes" id="UP000011116"/>
    </source>
</evidence>
<dbReference type="FunFam" id="3.30.40.10:FF:000470">
    <property type="entry name" value="Putative RING finger U-box domain family protein"/>
    <property type="match status" value="1"/>
</dbReference>
<name>A0A8I6WTC4_HORVV</name>
<sequence length="185" mass="19080">MPDLPCDGDVVCMVCRAAAPPEVELLWCATCATPWHSPCLSKPPALTNAAGWACPDCSGEGASHLSAPAPAPTAAPGGAGGGSGLLATIREIEADATLSEQDKARRRQELLDGNSAAAGGGDDHDNEEQDEDDEDNALEIGGKNFSSVFCMKLPDRPVTMSTAQSPHPLPCSPPSVLIKLINAHD</sequence>
<accession>A0A8I6WTC4</accession>
<protein>
    <recommendedName>
        <fullName evidence="6">PHD-type domain-containing protein</fullName>
    </recommendedName>
</protein>
<keyword evidence="2 4" id="KW-0863">Zinc-finger</keyword>
<evidence type="ECO:0000313" key="7">
    <source>
        <dbReference type="EnsemblPlants" id="HORVU.MOREX.r3.2HG0138060.1.CDS1"/>
    </source>
</evidence>
<evidence type="ECO:0000256" key="4">
    <source>
        <dbReference type="PROSITE-ProRule" id="PRU00146"/>
    </source>
</evidence>
<dbReference type="SMR" id="A0A8I6WTC4"/>
<dbReference type="InterPro" id="IPR013083">
    <property type="entry name" value="Znf_RING/FYVE/PHD"/>
</dbReference>
<feature type="compositionally biased region" description="Acidic residues" evidence="5">
    <location>
        <begin position="124"/>
        <end position="137"/>
    </location>
</feature>
<feature type="region of interest" description="Disordered" evidence="5">
    <location>
        <begin position="63"/>
        <end position="86"/>
    </location>
</feature>
<evidence type="ECO:0000256" key="5">
    <source>
        <dbReference type="SAM" id="MobiDB-lite"/>
    </source>
</evidence>
<evidence type="ECO:0000256" key="2">
    <source>
        <dbReference type="ARBA" id="ARBA00022771"/>
    </source>
</evidence>
<dbReference type="PANTHER" id="PTHR14140">
    <property type="entry name" value="E3 UBIQUITIN-PROTEIN LIGASE UHRF-RELATED"/>
    <property type="match status" value="1"/>
</dbReference>
<dbReference type="SUPFAM" id="SSF57903">
    <property type="entry name" value="FYVE/PHD zinc finger"/>
    <property type="match status" value="1"/>
</dbReference>
<keyword evidence="1" id="KW-0479">Metal-binding</keyword>
<keyword evidence="8" id="KW-1185">Reference proteome</keyword>
<evidence type="ECO:0000256" key="3">
    <source>
        <dbReference type="ARBA" id="ARBA00022833"/>
    </source>
</evidence>
<dbReference type="GO" id="GO:0008270">
    <property type="term" value="F:zinc ion binding"/>
    <property type="evidence" value="ECO:0007669"/>
    <property type="project" value="UniProtKB-KW"/>
</dbReference>
<dbReference type="InterPro" id="IPR011011">
    <property type="entry name" value="Znf_FYVE_PHD"/>
</dbReference>
<organism evidence="7 8">
    <name type="scientific">Hordeum vulgare subsp. vulgare</name>
    <name type="common">Domesticated barley</name>
    <dbReference type="NCBI Taxonomy" id="112509"/>
    <lineage>
        <taxon>Eukaryota</taxon>
        <taxon>Viridiplantae</taxon>
        <taxon>Streptophyta</taxon>
        <taxon>Embryophyta</taxon>
        <taxon>Tracheophyta</taxon>
        <taxon>Spermatophyta</taxon>
        <taxon>Magnoliopsida</taxon>
        <taxon>Liliopsida</taxon>
        <taxon>Poales</taxon>
        <taxon>Poaceae</taxon>
        <taxon>BOP clade</taxon>
        <taxon>Pooideae</taxon>
        <taxon>Triticodae</taxon>
        <taxon>Triticeae</taxon>
        <taxon>Hordeinae</taxon>
        <taxon>Hordeum</taxon>
    </lineage>
</organism>
<feature type="domain" description="PHD-type" evidence="6">
    <location>
        <begin position="9"/>
        <end position="60"/>
    </location>
</feature>
<keyword evidence="3" id="KW-0862">Zinc</keyword>
<reference evidence="7" key="3">
    <citation type="submission" date="2022-01" db="UniProtKB">
        <authorList>
            <consortium name="EnsemblPlants"/>
        </authorList>
    </citation>
    <scope>IDENTIFICATION</scope>
    <source>
        <strain evidence="7">subsp. vulgare</strain>
    </source>
</reference>
<dbReference type="SMART" id="SM00249">
    <property type="entry name" value="PHD"/>
    <property type="match status" value="1"/>
</dbReference>
<dbReference type="EnsemblPlants" id="HORVU.MOREX.r3.2HG0138060.1">
    <property type="protein sequence ID" value="HORVU.MOREX.r3.2HG0138060.1.CDS1"/>
    <property type="gene ID" value="HORVU.MOREX.r3.2HG0138060"/>
</dbReference>
<reference evidence="7" key="2">
    <citation type="submission" date="2020-10" db="EMBL/GenBank/DDBJ databases">
        <authorList>
            <person name="Scholz U."/>
            <person name="Mascher M."/>
            <person name="Fiebig A."/>
        </authorList>
    </citation>
    <scope>NUCLEOTIDE SEQUENCE [LARGE SCALE GENOMIC DNA]</scope>
    <source>
        <strain evidence="7">cv. Morex</strain>
    </source>
</reference>
<dbReference type="PROSITE" id="PS01359">
    <property type="entry name" value="ZF_PHD_1"/>
    <property type="match status" value="1"/>
</dbReference>
<feature type="compositionally biased region" description="Low complexity" evidence="5">
    <location>
        <begin position="63"/>
        <end position="76"/>
    </location>
</feature>
<dbReference type="InterPro" id="IPR019786">
    <property type="entry name" value="Zinc_finger_PHD-type_CS"/>
</dbReference>
<evidence type="ECO:0000259" key="6">
    <source>
        <dbReference type="PROSITE" id="PS50016"/>
    </source>
</evidence>
<evidence type="ECO:0000256" key="1">
    <source>
        <dbReference type="ARBA" id="ARBA00022723"/>
    </source>
</evidence>
<dbReference type="PANTHER" id="PTHR14140:SF27">
    <property type="entry name" value="OS04G0289800 PROTEIN"/>
    <property type="match status" value="1"/>
</dbReference>
<dbReference type="PROSITE" id="PS50016">
    <property type="entry name" value="ZF_PHD_2"/>
    <property type="match status" value="1"/>
</dbReference>
<dbReference type="AlphaFoldDB" id="A0A8I6WTC4"/>
<proteinExistence type="predicted"/>
<dbReference type="Proteomes" id="UP000011116">
    <property type="component" value="Chromosome 2H"/>
</dbReference>
<dbReference type="Gene3D" id="3.30.40.10">
    <property type="entry name" value="Zinc/RING finger domain, C3HC4 (zinc finger)"/>
    <property type="match status" value="1"/>
</dbReference>
<dbReference type="InterPro" id="IPR019787">
    <property type="entry name" value="Znf_PHD-finger"/>
</dbReference>
<feature type="region of interest" description="Disordered" evidence="5">
    <location>
        <begin position="111"/>
        <end position="140"/>
    </location>
</feature>
<dbReference type="InterPro" id="IPR001965">
    <property type="entry name" value="Znf_PHD"/>
</dbReference>
<reference evidence="8" key="1">
    <citation type="journal article" date="2012" name="Nature">
        <title>A physical, genetic and functional sequence assembly of the barley genome.</title>
        <authorList>
            <consortium name="The International Barley Genome Sequencing Consortium"/>
            <person name="Mayer K.F."/>
            <person name="Waugh R."/>
            <person name="Brown J.W."/>
            <person name="Schulman A."/>
            <person name="Langridge P."/>
            <person name="Platzer M."/>
            <person name="Fincher G.B."/>
            <person name="Muehlbauer G.J."/>
            <person name="Sato K."/>
            <person name="Close T.J."/>
            <person name="Wise R.P."/>
            <person name="Stein N."/>
        </authorList>
    </citation>
    <scope>NUCLEOTIDE SEQUENCE [LARGE SCALE GENOMIC DNA]</scope>
    <source>
        <strain evidence="8">cv. Morex</strain>
    </source>
</reference>